<dbReference type="Pfam" id="PF05119">
    <property type="entry name" value="Terminase_4"/>
    <property type="match status" value="1"/>
</dbReference>
<evidence type="ECO:0000256" key="1">
    <source>
        <dbReference type="SAM" id="MobiDB-lite"/>
    </source>
</evidence>
<gene>
    <name evidence="2" type="ORF">D0Q02_07580</name>
</gene>
<proteinExistence type="predicted"/>
<dbReference type="NCBIfam" id="TIGR01558">
    <property type="entry name" value="sm_term_P27"/>
    <property type="match status" value="1"/>
</dbReference>
<dbReference type="AlphaFoldDB" id="A0A372G2F3"/>
<protein>
    <submittedName>
        <fullName evidence="2">Phage terminase small subunit P27 family</fullName>
    </submittedName>
</protein>
<dbReference type="InterPro" id="IPR006448">
    <property type="entry name" value="Phage_term_ssu_P27"/>
</dbReference>
<reference evidence="2 3" key="1">
    <citation type="submission" date="2018-08" db="EMBL/GenBank/DDBJ databases">
        <title>Verrucosispora craniellae sp. nov., isolated from a marine sponge in the South China Sea.</title>
        <authorList>
            <person name="Li L."/>
            <person name="Lin H.W."/>
        </authorList>
    </citation>
    <scope>NUCLEOTIDE SEQUENCE [LARGE SCALE GENOMIC DNA]</scope>
    <source>
        <strain evidence="2 3">LHW63014</strain>
    </source>
</reference>
<dbReference type="Proteomes" id="UP000262621">
    <property type="component" value="Unassembled WGS sequence"/>
</dbReference>
<feature type="compositionally biased region" description="Gly residues" evidence="1">
    <location>
        <begin position="160"/>
        <end position="170"/>
    </location>
</feature>
<feature type="region of interest" description="Disordered" evidence="1">
    <location>
        <begin position="1"/>
        <end position="40"/>
    </location>
</feature>
<keyword evidence="3" id="KW-1185">Reference proteome</keyword>
<name>A0A372G2F3_9ACTN</name>
<dbReference type="EMBL" id="QVFU01000005">
    <property type="protein sequence ID" value="RFS47163.1"/>
    <property type="molecule type" value="Genomic_DNA"/>
</dbReference>
<dbReference type="OrthoDB" id="7843333at2"/>
<dbReference type="RefSeq" id="WP_117227408.1">
    <property type="nucleotide sequence ID" value="NZ_CP061725.1"/>
</dbReference>
<organism evidence="2 3">
    <name type="scientific">Micromonospora craniellae</name>
    <dbReference type="NCBI Taxonomy" id="2294034"/>
    <lineage>
        <taxon>Bacteria</taxon>
        <taxon>Bacillati</taxon>
        <taxon>Actinomycetota</taxon>
        <taxon>Actinomycetes</taxon>
        <taxon>Micromonosporales</taxon>
        <taxon>Micromonosporaceae</taxon>
        <taxon>Micromonospora</taxon>
    </lineage>
</organism>
<evidence type="ECO:0000313" key="2">
    <source>
        <dbReference type="EMBL" id="RFS47163.1"/>
    </source>
</evidence>
<accession>A0A372G2F3</accession>
<comment type="caution">
    <text evidence="2">The sequence shown here is derived from an EMBL/GenBank/DDBJ whole genome shotgun (WGS) entry which is preliminary data.</text>
</comment>
<feature type="region of interest" description="Disordered" evidence="1">
    <location>
        <begin position="142"/>
        <end position="170"/>
    </location>
</feature>
<evidence type="ECO:0000313" key="3">
    <source>
        <dbReference type="Proteomes" id="UP000262621"/>
    </source>
</evidence>
<sequence length="170" mass="18040">MARTPEPAGLRLLKGRGNGTDSGGRKVREAPAFERAAPNPPTWLSKEAAAEWRRVVPELDRMGLLKKIDRAMLSAYCQTWATFVWATREVQLQGLLVEAITVRKDGTESKRLAANPNVVIARSAGKELRAFATHFGLSPSAEGGLVKGDGDDGDENPFSGAGGGSVGLVG</sequence>
<feature type="compositionally biased region" description="Basic and acidic residues" evidence="1">
    <location>
        <begin position="23"/>
        <end position="32"/>
    </location>
</feature>